<proteinExistence type="predicted"/>
<dbReference type="Proteomes" id="UP001057702">
    <property type="component" value="Unassembled WGS sequence"/>
</dbReference>
<reference evidence="2" key="1">
    <citation type="submission" date="2022-06" db="EMBL/GenBank/DDBJ databases">
        <title>Draft genome sequence of Streptomyces sp. RB6PN25 isolated from peat swamp forest in Thailand.</title>
        <authorList>
            <person name="Duangmal K."/>
            <person name="Klaysubun C."/>
        </authorList>
    </citation>
    <scope>NUCLEOTIDE SEQUENCE</scope>
    <source>
        <strain evidence="2">RB6PN25</strain>
    </source>
</reference>
<sequence length="122" mass="13079">MTQGSTPAPNGGSDRLKVDLDGLEQFASTLESIRKTMDGTRKLFDAYAADLGSAKVASALDDFDSNWHDGRQEIDGKLQSLSKTADNAVKQFRQTDTKLGSEVEKSTHQEGGKQNGSEGGTK</sequence>
<dbReference type="EMBL" id="JANFNG010000024">
    <property type="protein sequence ID" value="MCQ4083628.1"/>
    <property type="molecule type" value="Genomic_DNA"/>
</dbReference>
<evidence type="ECO:0000256" key="1">
    <source>
        <dbReference type="SAM" id="MobiDB-lite"/>
    </source>
</evidence>
<evidence type="ECO:0000313" key="3">
    <source>
        <dbReference type="Proteomes" id="UP001057702"/>
    </source>
</evidence>
<protein>
    <submittedName>
        <fullName evidence="2">WXG100 family type VII secretion target</fullName>
    </submittedName>
</protein>
<feature type="region of interest" description="Disordered" evidence="1">
    <location>
        <begin position="92"/>
        <end position="122"/>
    </location>
</feature>
<organism evidence="2 3">
    <name type="scientific">Streptomyces humicola</name>
    <dbReference type="NCBI Taxonomy" id="2953240"/>
    <lineage>
        <taxon>Bacteria</taxon>
        <taxon>Bacillati</taxon>
        <taxon>Actinomycetota</taxon>
        <taxon>Actinomycetes</taxon>
        <taxon>Kitasatosporales</taxon>
        <taxon>Streptomycetaceae</taxon>
        <taxon>Streptomyces</taxon>
    </lineage>
</organism>
<dbReference type="SUPFAM" id="SSF140453">
    <property type="entry name" value="EsxAB dimer-like"/>
    <property type="match status" value="1"/>
</dbReference>
<feature type="compositionally biased region" description="Gly residues" evidence="1">
    <location>
        <begin position="113"/>
        <end position="122"/>
    </location>
</feature>
<gene>
    <name evidence="2" type="ORF">NGB36_24260</name>
</gene>
<feature type="compositionally biased region" description="Basic and acidic residues" evidence="1">
    <location>
        <begin position="93"/>
        <end position="111"/>
    </location>
</feature>
<dbReference type="RefSeq" id="WP_255922608.1">
    <property type="nucleotide sequence ID" value="NZ_JANFNG010000024.1"/>
</dbReference>
<dbReference type="Gene3D" id="1.10.287.1060">
    <property type="entry name" value="ESAT-6-like"/>
    <property type="match status" value="1"/>
</dbReference>
<dbReference type="InterPro" id="IPR036689">
    <property type="entry name" value="ESAT-6-like_sf"/>
</dbReference>
<name>A0ABT1Q129_9ACTN</name>
<comment type="caution">
    <text evidence="2">The sequence shown here is derived from an EMBL/GenBank/DDBJ whole genome shotgun (WGS) entry which is preliminary data.</text>
</comment>
<evidence type="ECO:0000313" key="2">
    <source>
        <dbReference type="EMBL" id="MCQ4083628.1"/>
    </source>
</evidence>
<accession>A0ABT1Q129</accession>
<keyword evidence="3" id="KW-1185">Reference proteome</keyword>